<feature type="compositionally biased region" description="Basic residues" evidence="1">
    <location>
        <begin position="60"/>
        <end position="69"/>
    </location>
</feature>
<evidence type="ECO:0000313" key="2">
    <source>
        <dbReference type="EMBL" id="EAZ21475.1"/>
    </source>
</evidence>
<accession>A3A2D6</accession>
<proteinExistence type="predicted"/>
<name>A3A2D6_ORYSJ</name>
<feature type="region of interest" description="Disordered" evidence="1">
    <location>
        <begin position="60"/>
        <end position="115"/>
    </location>
</feature>
<sequence>MGGNGVGGELRMGRPMAAHGRAVAHGYERDAEAASCHGGRAGEGNEGMRWRPWSRRWRSWPRRPRRRRCSGVGRATATEVEGGGGSGRTVRRRDVAGHGARRDGEEFPWRQGSAA</sequence>
<dbReference type="EMBL" id="CM000139">
    <property type="protein sequence ID" value="EAZ21475.1"/>
    <property type="molecule type" value="Genomic_DNA"/>
</dbReference>
<dbReference type="AlphaFoldDB" id="A3A2D6"/>
<protein>
    <submittedName>
        <fullName evidence="2">Uncharacterized protein</fullName>
    </submittedName>
</protein>
<organism evidence="2">
    <name type="scientific">Oryza sativa subsp. japonica</name>
    <name type="common">Rice</name>
    <dbReference type="NCBI Taxonomy" id="39947"/>
    <lineage>
        <taxon>Eukaryota</taxon>
        <taxon>Viridiplantae</taxon>
        <taxon>Streptophyta</taxon>
        <taxon>Embryophyta</taxon>
        <taxon>Tracheophyta</taxon>
        <taxon>Spermatophyta</taxon>
        <taxon>Magnoliopsida</taxon>
        <taxon>Liliopsida</taxon>
        <taxon>Poales</taxon>
        <taxon>Poaceae</taxon>
        <taxon>BOP clade</taxon>
        <taxon>Oryzoideae</taxon>
        <taxon>Oryzeae</taxon>
        <taxon>Oryzinae</taxon>
        <taxon>Oryza</taxon>
        <taxon>Oryza sativa</taxon>
    </lineage>
</organism>
<gene>
    <name evidence="2" type="ORF">OsJ_05082</name>
</gene>
<reference evidence="2" key="2">
    <citation type="submission" date="2008-12" db="EMBL/GenBank/DDBJ databases">
        <title>Improved gene annotation of the rice (Oryza sativa) genomes.</title>
        <authorList>
            <person name="Wang J."/>
            <person name="Li R."/>
            <person name="Fan W."/>
            <person name="Huang Q."/>
            <person name="Zhang J."/>
            <person name="Zhou Y."/>
            <person name="Hu Y."/>
            <person name="Zi S."/>
            <person name="Li J."/>
            <person name="Ni P."/>
            <person name="Zheng H."/>
            <person name="Zhang Y."/>
            <person name="Zhao M."/>
            <person name="Hao Q."/>
            <person name="McDermott J."/>
            <person name="Samudrala R."/>
            <person name="Kristiansen K."/>
            <person name="Wong G.K.-S."/>
        </authorList>
    </citation>
    <scope>NUCLEOTIDE SEQUENCE</scope>
</reference>
<reference evidence="2" key="1">
    <citation type="journal article" date="2005" name="PLoS Biol.">
        <title>The genomes of Oryza sativa: a history of duplications.</title>
        <authorList>
            <person name="Yu J."/>
            <person name="Wang J."/>
            <person name="Lin W."/>
            <person name="Li S."/>
            <person name="Li H."/>
            <person name="Zhou J."/>
            <person name="Ni P."/>
            <person name="Dong W."/>
            <person name="Hu S."/>
            <person name="Zeng C."/>
            <person name="Zhang J."/>
            <person name="Zhang Y."/>
            <person name="Li R."/>
            <person name="Xu Z."/>
            <person name="Li S."/>
            <person name="Li X."/>
            <person name="Zheng H."/>
            <person name="Cong L."/>
            <person name="Lin L."/>
            <person name="Yin J."/>
            <person name="Geng J."/>
            <person name="Li G."/>
            <person name="Shi J."/>
            <person name="Liu J."/>
            <person name="Lv H."/>
            <person name="Li J."/>
            <person name="Wang J."/>
            <person name="Deng Y."/>
            <person name="Ran L."/>
            <person name="Shi X."/>
            <person name="Wang X."/>
            <person name="Wu Q."/>
            <person name="Li C."/>
            <person name="Ren X."/>
            <person name="Wang J."/>
            <person name="Wang X."/>
            <person name="Li D."/>
            <person name="Liu D."/>
            <person name="Zhang X."/>
            <person name="Ji Z."/>
            <person name="Zhao W."/>
            <person name="Sun Y."/>
            <person name="Zhang Z."/>
            <person name="Bao J."/>
            <person name="Han Y."/>
            <person name="Dong L."/>
            <person name="Ji J."/>
            <person name="Chen P."/>
            <person name="Wu S."/>
            <person name="Liu J."/>
            <person name="Xiao Y."/>
            <person name="Bu D."/>
            <person name="Tan J."/>
            <person name="Yang L."/>
            <person name="Ye C."/>
            <person name="Zhang J."/>
            <person name="Xu J."/>
            <person name="Zhou Y."/>
            <person name="Yu Y."/>
            <person name="Zhang B."/>
            <person name="Zhuang S."/>
            <person name="Wei H."/>
            <person name="Liu B."/>
            <person name="Lei M."/>
            <person name="Yu H."/>
            <person name="Li Y."/>
            <person name="Xu H."/>
            <person name="Wei S."/>
            <person name="He X."/>
            <person name="Fang L."/>
            <person name="Zhang Z."/>
            <person name="Zhang Y."/>
            <person name="Huang X."/>
            <person name="Su Z."/>
            <person name="Tong W."/>
            <person name="Li J."/>
            <person name="Tong Z."/>
            <person name="Li S."/>
            <person name="Ye J."/>
            <person name="Wang L."/>
            <person name="Fang L."/>
            <person name="Lei T."/>
            <person name="Chen C."/>
            <person name="Chen H."/>
            <person name="Xu Z."/>
            <person name="Li H."/>
            <person name="Huang H."/>
            <person name="Zhang F."/>
            <person name="Xu H."/>
            <person name="Li N."/>
            <person name="Zhao C."/>
            <person name="Li S."/>
            <person name="Dong L."/>
            <person name="Huang Y."/>
            <person name="Li L."/>
            <person name="Xi Y."/>
            <person name="Qi Q."/>
            <person name="Li W."/>
            <person name="Zhang B."/>
            <person name="Hu W."/>
            <person name="Zhang Y."/>
            <person name="Tian X."/>
            <person name="Jiao Y."/>
            <person name="Liang X."/>
            <person name="Jin J."/>
            <person name="Gao L."/>
            <person name="Zheng W."/>
            <person name="Hao B."/>
            <person name="Liu S."/>
            <person name="Wang W."/>
            <person name="Yuan L."/>
            <person name="Cao M."/>
            <person name="McDermott J."/>
            <person name="Samudrala R."/>
            <person name="Wang J."/>
            <person name="Wong G.K."/>
            <person name="Yang H."/>
        </authorList>
    </citation>
    <scope>NUCLEOTIDE SEQUENCE [LARGE SCALE GENOMIC DNA]</scope>
</reference>
<feature type="compositionally biased region" description="Basic and acidic residues" evidence="1">
    <location>
        <begin position="92"/>
        <end position="108"/>
    </location>
</feature>
<dbReference type="Proteomes" id="UP000007752">
    <property type="component" value="Chromosome 2"/>
</dbReference>
<evidence type="ECO:0000256" key="1">
    <source>
        <dbReference type="SAM" id="MobiDB-lite"/>
    </source>
</evidence>